<keyword evidence="2" id="KW-0106">Calcium</keyword>
<feature type="domain" description="PilY1 beta-propeller" evidence="4">
    <location>
        <begin position="647"/>
        <end position="986"/>
    </location>
</feature>
<evidence type="ECO:0000313" key="6">
    <source>
        <dbReference type="Proteomes" id="UP000340077"/>
    </source>
</evidence>
<name>A0A5M3PSQ6_9GAMM</name>
<keyword evidence="6" id="KW-1185">Reference proteome</keyword>
<dbReference type="GO" id="GO:0046872">
    <property type="term" value="F:metal ion binding"/>
    <property type="evidence" value="ECO:0007669"/>
    <property type="project" value="UniProtKB-KW"/>
</dbReference>
<keyword evidence="1" id="KW-0479">Metal-binding</keyword>
<dbReference type="Proteomes" id="UP000340077">
    <property type="component" value="Unassembled WGS sequence"/>
</dbReference>
<gene>
    <name evidence="5" type="ORF">MS5N3_33380</name>
</gene>
<dbReference type="AlphaFoldDB" id="A0A5M3PSQ6"/>
<dbReference type="EMBL" id="BGZH01000004">
    <property type="protein sequence ID" value="GBO85887.1"/>
    <property type="molecule type" value="Genomic_DNA"/>
</dbReference>
<evidence type="ECO:0000313" key="5">
    <source>
        <dbReference type="EMBL" id="GBO85887.1"/>
    </source>
</evidence>
<dbReference type="RefSeq" id="WP_153634740.1">
    <property type="nucleotide sequence ID" value="NZ_BGZH01000004.1"/>
</dbReference>
<protein>
    <submittedName>
        <fullName evidence="5">Pilus biosynthesis protein</fullName>
    </submittedName>
</protein>
<evidence type="ECO:0000256" key="1">
    <source>
        <dbReference type="ARBA" id="ARBA00022723"/>
    </source>
</evidence>
<feature type="signal peptide" evidence="3">
    <location>
        <begin position="1"/>
        <end position="26"/>
    </location>
</feature>
<sequence length="1149" mass="125166">MSVITKSKLLHLAAGMLLSVPVSGYAEVNFAQKPLFAGGSVEANMLFILDDSGSMRWGYMPDDLIGRGSLDVEETESQNGCDRLVDFAGERIARCAIEDNRFLASSHLNRIYYNPDETYLPPLTSDGSRFANADFFSAPVNGYNTGSATVDLSDDYRALMDPYSRFGWGFAISEDRQEEPAFYYEFSGSAWCQNNPYNDSCYSKVVVGSDEQQNFANWFSYYRTRLMLSKAGVGGAFAGDLSQEFRLGWGEINRGRNTVDGASVRAVRQGVRRYGDVKGDFYDWLYGQDAGGSTPLRRALEGAGQYYEGSKRAWTDDPSRAADPITNPARECRQSFSILMTDGYYNANTSSDPDLTDYADDTSGPNITTGLDAPYQYQPSAPYSDSYSSRVTLADIAMHYWKRDLRTDIDNYVPVSDDIDTENLRRPGNPAFWQHMVTYGVGLGVTGSVDPTTAFENALDGNAVDWWGGNSNEDKINDLLHASVNSRGGFYSASNSSEFEGALTAILKDASARAGSSTGLDFSITSFKEGSLLFSAAFDPNGWSGDVKAVELQASEEGEPEIPGEGAAGWSAREVLDERDIVANERNIITYDGDRGRPFRWADLTLDQKADLATGDASLAEDRLAYLRGDRSFETDLTNFRKRSSRLGSIVNSTPRFVAAPDSEWPNSSAFGDGKYSVFRKSNEDRTPVVYAGSNDGMLHAFKGTSGEDGGEELLAYIPDFIYSTNTGEGLHYLTQPSYEHRYYVDLETRVTDMYIQGRNAAGGLSEAGWKTVLIGGGRAGAPGIFALDITDPDSFSESNAQSTVLWEFTHEKLGNLVQPPVVSMADWGGGDYRWTAFVPSGYNTGSTGFFMLDMEGGLDGSWDNGDFEYIEFESGDGLSALTVIDNTSDYIADRVYAGDLDGNMWVAVGDNGGWDSAYKSGSSARPYVTVNKPITGAPTVGPSASSGKDPNLMILFGTGKYLERSDTGSTEEQSFYGVLETGDNKQTVTQADLVERDLRVGTGQVDGVSQIIRFAEGTAVDYETKSGWYADLPVSGERIVTNGVIRGDYVYVSTLIPSEDPCLGGGDGWIMAFDIQEGLVGLDDGESIGAFEDSTYNAMGYKVEGVPSQLKVWDEYLAYDCAGCGAQLDALPPFGLALGRKGWRELTQ</sequence>
<dbReference type="InterPro" id="IPR008707">
    <property type="entry name" value="B-propeller_PilY1"/>
</dbReference>
<organism evidence="5 6">
    <name type="scientific">Marinobacter salsuginis</name>
    <dbReference type="NCBI Taxonomy" id="418719"/>
    <lineage>
        <taxon>Bacteria</taxon>
        <taxon>Pseudomonadati</taxon>
        <taxon>Pseudomonadota</taxon>
        <taxon>Gammaproteobacteria</taxon>
        <taxon>Pseudomonadales</taxon>
        <taxon>Marinobacteraceae</taxon>
        <taxon>Marinobacter</taxon>
    </lineage>
</organism>
<proteinExistence type="predicted"/>
<feature type="chain" id="PRO_5024442573" evidence="3">
    <location>
        <begin position="27"/>
        <end position="1149"/>
    </location>
</feature>
<dbReference type="Pfam" id="PF05567">
    <property type="entry name" value="T4P_PilY1"/>
    <property type="match status" value="1"/>
</dbReference>
<evidence type="ECO:0000259" key="4">
    <source>
        <dbReference type="Pfam" id="PF05567"/>
    </source>
</evidence>
<keyword evidence="3" id="KW-0732">Signal</keyword>
<evidence type="ECO:0000256" key="3">
    <source>
        <dbReference type="SAM" id="SignalP"/>
    </source>
</evidence>
<evidence type="ECO:0000256" key="2">
    <source>
        <dbReference type="ARBA" id="ARBA00022837"/>
    </source>
</evidence>
<comment type="caution">
    <text evidence="5">The sequence shown here is derived from an EMBL/GenBank/DDBJ whole genome shotgun (WGS) entry which is preliminary data.</text>
</comment>
<accession>A0A5M3PSQ6</accession>
<reference evidence="5 6" key="1">
    <citation type="journal article" date="2019" name="J. Gen. Appl. Microbiol.">
        <title>Aerobic degradation of cis-dichloroethene by the marine bacterium Marinobacter salsuginis strain 5N-3.</title>
        <authorList>
            <person name="Inoue Y."/>
            <person name="Fukunaga Y."/>
            <person name="Katsumata H."/>
            <person name="Ohji S."/>
            <person name="Hosoyama A."/>
            <person name="Mori K."/>
            <person name="Ando K."/>
        </authorList>
    </citation>
    <scope>NUCLEOTIDE SEQUENCE [LARGE SCALE GENOMIC DNA]</scope>
    <source>
        <strain evidence="5 6">5N-3</strain>
    </source>
</reference>